<organism evidence="3 4">
    <name type="scientific">Botrytis galanthina</name>
    <dbReference type="NCBI Taxonomy" id="278940"/>
    <lineage>
        <taxon>Eukaryota</taxon>
        <taxon>Fungi</taxon>
        <taxon>Dikarya</taxon>
        <taxon>Ascomycota</taxon>
        <taxon>Pezizomycotina</taxon>
        <taxon>Leotiomycetes</taxon>
        <taxon>Helotiales</taxon>
        <taxon>Sclerotiniaceae</taxon>
        <taxon>Botrytis</taxon>
    </lineage>
</organism>
<dbReference type="OrthoDB" id="674604at2759"/>
<name>A0A4S8QUI7_9HELO</name>
<evidence type="ECO:0000259" key="2">
    <source>
        <dbReference type="Pfam" id="PF26640"/>
    </source>
</evidence>
<dbReference type="Pfam" id="PF06985">
    <property type="entry name" value="HET"/>
    <property type="match status" value="1"/>
</dbReference>
<dbReference type="PANTHER" id="PTHR10622:SF10">
    <property type="entry name" value="HET DOMAIN-CONTAINING PROTEIN"/>
    <property type="match status" value="1"/>
</dbReference>
<dbReference type="AlphaFoldDB" id="A0A4S8QUI7"/>
<evidence type="ECO:0000313" key="3">
    <source>
        <dbReference type="EMBL" id="THV48963.1"/>
    </source>
</evidence>
<evidence type="ECO:0000313" key="4">
    <source>
        <dbReference type="Proteomes" id="UP000308671"/>
    </source>
</evidence>
<dbReference type="Pfam" id="PF26640">
    <property type="entry name" value="DUF8212"/>
    <property type="match status" value="1"/>
</dbReference>
<keyword evidence="4" id="KW-1185">Reference proteome</keyword>
<accession>A0A4S8QUI7</accession>
<feature type="domain" description="Heterokaryon incompatibility" evidence="1">
    <location>
        <begin position="25"/>
        <end position="112"/>
    </location>
</feature>
<protein>
    <submittedName>
        <fullName evidence="3">Uncharacterized protein</fullName>
    </submittedName>
</protein>
<dbReference type="EMBL" id="PQXL01000218">
    <property type="protein sequence ID" value="THV48963.1"/>
    <property type="molecule type" value="Genomic_DNA"/>
</dbReference>
<feature type="domain" description="DUF8212" evidence="2">
    <location>
        <begin position="219"/>
        <end position="248"/>
    </location>
</feature>
<dbReference type="InterPro" id="IPR010730">
    <property type="entry name" value="HET"/>
</dbReference>
<comment type="caution">
    <text evidence="3">The sequence shown here is derived from an EMBL/GenBank/DDBJ whole genome shotgun (WGS) entry which is preliminary data.</text>
</comment>
<proteinExistence type="predicted"/>
<reference evidence="3 4" key="1">
    <citation type="submission" date="2017-12" db="EMBL/GenBank/DDBJ databases">
        <title>Comparative genomics of Botrytis spp.</title>
        <authorList>
            <person name="Valero-Jimenez C.A."/>
            <person name="Tapia P."/>
            <person name="Veloso J."/>
            <person name="Silva-Moreno E."/>
            <person name="Staats M."/>
            <person name="Valdes J.H."/>
            <person name="Van Kan J.A.L."/>
        </authorList>
    </citation>
    <scope>NUCLEOTIDE SEQUENCE [LARGE SCALE GENOMIC DNA]</scope>
    <source>
        <strain evidence="3 4">MUCL435</strain>
    </source>
</reference>
<dbReference type="InterPro" id="IPR058525">
    <property type="entry name" value="DUF8212"/>
</dbReference>
<dbReference type="Proteomes" id="UP000308671">
    <property type="component" value="Unassembled WGS sequence"/>
</dbReference>
<evidence type="ECO:0000259" key="1">
    <source>
        <dbReference type="Pfam" id="PF06985"/>
    </source>
</evidence>
<sequence length="568" mass="65061">MRLLDAKDTEDLRVQEFSQRSIPSYAILSHRWEEEEVTFEDIKKGDFKQKKGFAKLEGCRRRAREDKYDWVWVDTCCIDKSSSAELSEAINSMYRWYEESAVCYAYLSDVKEVDSLSQSKWFTRGWTLQELIAPRHLILFDMHWHSLGTKVEHATAIEHITGISKVVIFGTLYPRSCNVAQRMSWASNRETTREEDMAYCLMGLFNIHMLPMYGEGSENAFLRLQQEILKRTSDQTLFLWTAAHEPFNRGLLATSPSAFCSHHDCFSWLPLNSRFPGYFRSPYGSVISSNHTPRTLQYDEQSTRYINGPSIDVQSAFGSNGLQLPLLLDYNSQISLSVNGSLPHSHIIICLDILTWHNDRIFLTLIPEHPPSPYTPRMSIDRMGAFRRPASTNLASKPRINLPLSMKRQTITISQVDTSASGRTMEFKISPVLPSEIRFNKAFIFQSDGSNSRLNSFSEPFECIGGVILFDILSQRGGDEQVMLAFGTRQRFSPTWCTLTKSLARDPLDSDIKRLYLEKSSLNSRMSSRADISLRSGVHYAYLEILHDVYCIHLQSSTSYPIGIFLFP</sequence>
<gene>
    <name evidence="3" type="ORF">BGAL_0218g00060</name>
</gene>
<dbReference type="PANTHER" id="PTHR10622">
    <property type="entry name" value="HET DOMAIN-CONTAINING PROTEIN"/>
    <property type="match status" value="1"/>
</dbReference>